<keyword evidence="1" id="KW-0274">FAD</keyword>
<comment type="caution">
    <text evidence="2">The sequence shown here is derived from an EMBL/GenBank/DDBJ whole genome shotgun (WGS) entry which is preliminary data.</text>
</comment>
<keyword evidence="3" id="KW-1185">Reference proteome</keyword>
<evidence type="ECO:0000313" key="2">
    <source>
        <dbReference type="EMBL" id="TQD68912.1"/>
    </source>
</evidence>
<dbReference type="AlphaFoldDB" id="A0A540K4V1"/>
<dbReference type="GO" id="GO:0071949">
    <property type="term" value="F:FAD binding"/>
    <property type="evidence" value="ECO:0007669"/>
    <property type="project" value="TreeGrafter"/>
</dbReference>
<comment type="catalytic activity">
    <reaction evidence="1">
        <text>L-proline + a quinone = (S)-1-pyrroline-5-carboxylate + a quinol + H(+)</text>
        <dbReference type="Rhea" id="RHEA:23784"/>
        <dbReference type="ChEBI" id="CHEBI:15378"/>
        <dbReference type="ChEBI" id="CHEBI:17388"/>
        <dbReference type="ChEBI" id="CHEBI:24646"/>
        <dbReference type="ChEBI" id="CHEBI:60039"/>
        <dbReference type="ChEBI" id="CHEBI:132124"/>
        <dbReference type="EC" id="1.5.5.2"/>
    </reaction>
</comment>
<dbReference type="Gene3D" id="3.20.20.220">
    <property type="match status" value="1"/>
</dbReference>
<dbReference type="GO" id="GO:0004657">
    <property type="term" value="F:proline dehydrogenase activity"/>
    <property type="evidence" value="ECO:0007669"/>
    <property type="project" value="UniProtKB-EC"/>
</dbReference>
<dbReference type="Proteomes" id="UP000315295">
    <property type="component" value="Unassembled WGS sequence"/>
</dbReference>
<sequence length="214" mass="23221">MANRVIPGASKLLKNVRPLNSASSTTISAISQPIGYAEKAPHPTATTIDADPSLSSFDDADKLFASVSTSRLLRAALNLHMVAVEPMVDVGMWVMRSKLMQTPLIKDVILGMIRSTIYDHFCAGEDAVAAGKSVQELNEAGLRGMLVYALEYAGDNEACDKNLQGFLDTAESTKSLPPSSVSSSPHHPKIKRFKIRFVDFSLIISKFCFSFLVI</sequence>
<dbReference type="InterPro" id="IPR015659">
    <property type="entry name" value="Proline_oxidase"/>
</dbReference>
<keyword evidence="1" id="KW-0285">Flavoprotein</keyword>
<reference evidence="2 3" key="1">
    <citation type="journal article" date="2019" name="G3 (Bethesda)">
        <title>Sequencing of a Wild Apple (Malus baccata) Genome Unravels the Differences Between Cultivated and Wild Apple Species Regarding Disease Resistance and Cold Tolerance.</title>
        <authorList>
            <person name="Chen X."/>
        </authorList>
    </citation>
    <scope>NUCLEOTIDE SEQUENCE [LARGE SCALE GENOMIC DNA]</scope>
    <source>
        <strain evidence="3">cv. Shandingzi</strain>
        <tissue evidence="2">Leaves</tissue>
    </source>
</reference>
<comment type="function">
    <text evidence="1">Converts proline to delta-1-pyrroline-5-carboxylate.</text>
</comment>
<dbReference type="STRING" id="106549.A0A540K4V1"/>
<evidence type="ECO:0000313" key="3">
    <source>
        <dbReference type="Proteomes" id="UP000315295"/>
    </source>
</evidence>
<gene>
    <name evidence="2" type="ORF">C1H46_045555</name>
</gene>
<comment type="cofactor">
    <cofactor evidence="1">
        <name>FAD</name>
        <dbReference type="ChEBI" id="CHEBI:57692"/>
    </cofactor>
</comment>
<proteinExistence type="inferred from homology"/>
<dbReference type="GO" id="GO:0005739">
    <property type="term" value="C:mitochondrion"/>
    <property type="evidence" value="ECO:0007669"/>
    <property type="project" value="TreeGrafter"/>
</dbReference>
<dbReference type="PANTHER" id="PTHR13914:SF0">
    <property type="entry name" value="PROLINE DEHYDROGENASE 1, MITOCHONDRIAL"/>
    <property type="match status" value="1"/>
</dbReference>
<keyword evidence="1" id="KW-0560">Oxidoreductase</keyword>
<dbReference type="EMBL" id="VIEB01007067">
    <property type="protein sequence ID" value="TQD68912.1"/>
    <property type="molecule type" value="Genomic_DNA"/>
</dbReference>
<dbReference type="EC" id="1.5.5.2" evidence="1"/>
<keyword evidence="1" id="KW-0642">Proline metabolism</keyword>
<name>A0A540K4V1_MALBA</name>
<accession>A0A540K4V1</accession>
<protein>
    <recommendedName>
        <fullName evidence="1">Proline dehydrogenase</fullName>
        <ecNumber evidence="1">1.5.5.2</ecNumber>
    </recommendedName>
</protein>
<evidence type="ECO:0000256" key="1">
    <source>
        <dbReference type="RuleBase" id="RU364054"/>
    </source>
</evidence>
<dbReference type="PANTHER" id="PTHR13914">
    <property type="entry name" value="PROLINE OXIDASE"/>
    <property type="match status" value="1"/>
</dbReference>
<organism evidence="2 3">
    <name type="scientific">Malus baccata</name>
    <name type="common">Siberian crab apple</name>
    <name type="synonym">Pyrus baccata</name>
    <dbReference type="NCBI Taxonomy" id="106549"/>
    <lineage>
        <taxon>Eukaryota</taxon>
        <taxon>Viridiplantae</taxon>
        <taxon>Streptophyta</taxon>
        <taxon>Embryophyta</taxon>
        <taxon>Tracheophyta</taxon>
        <taxon>Spermatophyta</taxon>
        <taxon>Magnoliopsida</taxon>
        <taxon>eudicotyledons</taxon>
        <taxon>Gunneridae</taxon>
        <taxon>Pentapetalae</taxon>
        <taxon>rosids</taxon>
        <taxon>fabids</taxon>
        <taxon>Rosales</taxon>
        <taxon>Rosaceae</taxon>
        <taxon>Amygdaloideae</taxon>
        <taxon>Maleae</taxon>
        <taxon>Malus</taxon>
    </lineage>
</organism>
<dbReference type="GO" id="GO:0010133">
    <property type="term" value="P:L-proline catabolic process to L-glutamate"/>
    <property type="evidence" value="ECO:0007669"/>
    <property type="project" value="TreeGrafter"/>
</dbReference>
<comment type="similarity">
    <text evidence="1">Belongs to the proline oxidase family.</text>
</comment>